<keyword evidence="6 11" id="KW-1133">Transmembrane helix</keyword>
<evidence type="ECO:0000256" key="3">
    <source>
        <dbReference type="ARBA" id="ARBA00022448"/>
    </source>
</evidence>
<feature type="transmembrane region" description="Helical" evidence="11">
    <location>
        <begin position="1396"/>
        <end position="1421"/>
    </location>
</feature>
<dbReference type="Gene3D" id="1.20.1730.10">
    <property type="entry name" value="Sodium/glucose cotransporter"/>
    <property type="match status" value="3"/>
</dbReference>
<dbReference type="PANTHER" id="PTHR42985">
    <property type="entry name" value="SODIUM-COUPLED MONOCARBOXYLATE TRANSPORTER"/>
    <property type="match status" value="1"/>
</dbReference>
<feature type="transmembrane region" description="Helical" evidence="11">
    <location>
        <begin position="231"/>
        <end position="250"/>
    </location>
</feature>
<keyword evidence="7" id="KW-0915">Sodium</keyword>
<keyword evidence="3" id="KW-0813">Transport</keyword>
<dbReference type="InterPro" id="IPR051163">
    <property type="entry name" value="Sodium:Solute_Symporter_SSF"/>
</dbReference>
<feature type="transmembrane region" description="Helical" evidence="11">
    <location>
        <begin position="1041"/>
        <end position="1060"/>
    </location>
</feature>
<dbReference type="InParanoid" id="A0A5N4AEZ0"/>
<feature type="transmembrane region" description="Helical" evidence="11">
    <location>
        <begin position="7"/>
        <end position="26"/>
    </location>
</feature>
<keyword evidence="13" id="KW-1185">Reference proteome</keyword>
<feature type="transmembrane region" description="Helical" evidence="11">
    <location>
        <begin position="1493"/>
        <end position="1514"/>
    </location>
</feature>
<keyword evidence="10" id="KW-0739">Sodium transport</keyword>
<comment type="subcellular location">
    <subcellularLocation>
        <location evidence="1">Cell membrane</location>
        <topology evidence="1">Multi-pass membrane protein</topology>
    </subcellularLocation>
</comment>
<gene>
    <name evidence="12" type="ORF">PPYR_09927</name>
</gene>
<comment type="caution">
    <text evidence="12">The sequence shown here is derived from an EMBL/GenBank/DDBJ whole genome shotgun (WGS) entry which is preliminary data.</text>
</comment>
<feature type="transmembrane region" description="Helical" evidence="11">
    <location>
        <begin position="1227"/>
        <end position="1245"/>
    </location>
</feature>
<evidence type="ECO:0000313" key="13">
    <source>
        <dbReference type="Proteomes" id="UP000327044"/>
    </source>
</evidence>
<feature type="transmembrane region" description="Helical" evidence="11">
    <location>
        <begin position="1266"/>
        <end position="1289"/>
    </location>
</feature>
<feature type="transmembrane region" description="Helical" evidence="11">
    <location>
        <begin position="374"/>
        <end position="394"/>
    </location>
</feature>
<evidence type="ECO:0000256" key="9">
    <source>
        <dbReference type="ARBA" id="ARBA00023136"/>
    </source>
</evidence>
<feature type="transmembrane region" description="Helical" evidence="11">
    <location>
        <begin position="1180"/>
        <end position="1201"/>
    </location>
</feature>
<feature type="transmembrane region" description="Helical" evidence="11">
    <location>
        <begin position="907"/>
        <end position="928"/>
    </location>
</feature>
<accession>A0A5N4AEZ0</accession>
<evidence type="ECO:0000256" key="1">
    <source>
        <dbReference type="ARBA" id="ARBA00004651"/>
    </source>
</evidence>
<feature type="transmembrane region" description="Helical" evidence="11">
    <location>
        <begin position="432"/>
        <end position="454"/>
    </location>
</feature>
<feature type="transmembrane region" description="Helical" evidence="11">
    <location>
        <begin position="1428"/>
        <end position="1450"/>
    </location>
</feature>
<feature type="transmembrane region" description="Helical" evidence="11">
    <location>
        <begin position="270"/>
        <end position="293"/>
    </location>
</feature>
<feature type="transmembrane region" description="Helical" evidence="11">
    <location>
        <begin position="1151"/>
        <end position="1173"/>
    </location>
</feature>
<feature type="transmembrane region" description="Helical" evidence="11">
    <location>
        <begin position="400"/>
        <end position="425"/>
    </location>
</feature>
<dbReference type="GO" id="GO:0005886">
    <property type="term" value="C:plasma membrane"/>
    <property type="evidence" value="ECO:0007669"/>
    <property type="project" value="UniProtKB-SubCell"/>
</dbReference>
<evidence type="ECO:0000256" key="11">
    <source>
        <dbReference type="SAM" id="Phobius"/>
    </source>
</evidence>
<keyword evidence="9 11" id="KW-0472">Membrane</keyword>
<feature type="transmembrane region" description="Helical" evidence="11">
    <location>
        <begin position="1371"/>
        <end position="1390"/>
    </location>
</feature>
<organism evidence="12 13">
    <name type="scientific">Photinus pyralis</name>
    <name type="common">Common eastern firefly</name>
    <name type="synonym">Lampyris pyralis</name>
    <dbReference type="NCBI Taxonomy" id="7054"/>
    <lineage>
        <taxon>Eukaryota</taxon>
        <taxon>Metazoa</taxon>
        <taxon>Ecdysozoa</taxon>
        <taxon>Arthropoda</taxon>
        <taxon>Hexapoda</taxon>
        <taxon>Insecta</taxon>
        <taxon>Pterygota</taxon>
        <taxon>Neoptera</taxon>
        <taxon>Endopterygota</taxon>
        <taxon>Coleoptera</taxon>
        <taxon>Polyphaga</taxon>
        <taxon>Elateriformia</taxon>
        <taxon>Elateroidea</taxon>
        <taxon>Lampyridae</taxon>
        <taxon>Lampyrinae</taxon>
        <taxon>Photinus</taxon>
    </lineage>
</organism>
<proteinExistence type="inferred from homology"/>
<evidence type="ECO:0000256" key="2">
    <source>
        <dbReference type="ARBA" id="ARBA00006434"/>
    </source>
</evidence>
<feature type="transmembrane region" description="Helical" evidence="11">
    <location>
        <begin position="588"/>
        <end position="611"/>
    </location>
</feature>
<keyword evidence="4" id="KW-1003">Cell membrane</keyword>
<dbReference type="Proteomes" id="UP000327044">
    <property type="component" value="Unassembled WGS sequence"/>
</dbReference>
<name>A0A5N4AEZ0_PHOPY</name>
<feature type="transmembrane region" description="Helical" evidence="11">
    <location>
        <begin position="676"/>
        <end position="698"/>
    </location>
</feature>
<feature type="transmembrane region" description="Helical" evidence="11">
    <location>
        <begin position="836"/>
        <end position="856"/>
    </location>
</feature>
<evidence type="ECO:0000256" key="4">
    <source>
        <dbReference type="ARBA" id="ARBA00022475"/>
    </source>
</evidence>
<evidence type="ECO:0000256" key="7">
    <source>
        <dbReference type="ARBA" id="ARBA00023053"/>
    </source>
</evidence>
<feature type="transmembrane region" description="Helical" evidence="11">
    <location>
        <begin position="1116"/>
        <end position="1139"/>
    </location>
</feature>
<reference evidence="12 13" key="1">
    <citation type="journal article" date="2018" name="Elife">
        <title>Firefly genomes illuminate parallel origins of bioluminescence in beetles.</title>
        <authorList>
            <person name="Fallon T.R."/>
            <person name="Lower S.E."/>
            <person name="Chang C.H."/>
            <person name="Bessho-Uehara M."/>
            <person name="Martin G.J."/>
            <person name="Bewick A.J."/>
            <person name="Behringer M."/>
            <person name="Debat H.J."/>
            <person name="Wong I."/>
            <person name="Day J.C."/>
            <person name="Suvorov A."/>
            <person name="Silva C.J."/>
            <person name="Stanger-Hall K.F."/>
            <person name="Hall D.W."/>
            <person name="Schmitz R.J."/>
            <person name="Nelson D.R."/>
            <person name="Lewis S.M."/>
            <person name="Shigenobu S."/>
            <person name="Bybee S.M."/>
            <person name="Larracuente A.M."/>
            <person name="Oba Y."/>
            <person name="Weng J.K."/>
        </authorList>
    </citation>
    <scope>NUCLEOTIDE SEQUENCE [LARGE SCALE GENOMIC DNA]</scope>
    <source>
        <strain evidence="12">1611_PpyrPB1</strain>
        <tissue evidence="12">Whole body</tissue>
    </source>
</reference>
<feature type="transmembrane region" description="Helical" evidence="11">
    <location>
        <begin position="710"/>
        <end position="734"/>
    </location>
</feature>
<dbReference type="EMBL" id="VVIM01000007">
    <property type="protein sequence ID" value="KAB0795866.1"/>
    <property type="molecule type" value="Genomic_DNA"/>
</dbReference>
<feature type="transmembrane region" description="Helical" evidence="11">
    <location>
        <begin position="881"/>
        <end position="900"/>
    </location>
</feature>
<evidence type="ECO:0008006" key="14">
    <source>
        <dbReference type="Google" id="ProtNLM"/>
    </source>
</evidence>
<sequence>MFTIIDSVVFIVVILASLCIGVYFGFWKKTQTTDEYLLGSRTMKVIPIGLSLIASQVSGFTILALPSDSYVFGANSLWMCVAISIVCPLASYIYLPVIMKLKTPSIFGYLELRFNRTVKIMASCIYILQMLLFNPVVAYTPAIAFSQATGINTHIVTSTMCIVCIFYTTIGGFKAVVWTDVLQIGGILASVTAVFGLGVAAVGGFDAVFTKASRGQRFDFNFSIDPTKRDGFWQVLLGCTTVWVYNVNFYPVAVQKYLSVPALSNAKRVMFLQCCGLVLIHLLCVFSGIIMYAQYEDCDPLSTGEVTRLDQIVPFFVMDVGRDITGLPGIFIAGTFCAALSSLSSTFNTLSATVYGDFITTFIPKKTIGDKETLILKLIVVISGCICTSLTFFVDRVGGLLAFVNASMGFGCGIQIGLFTLGVIFSMSNAKGAFFGAVAAFFGVGPVMVLNQWYTLKGAGESFAKPVSIEGCEIPVNITLPKTLFEQEQPFVLFRFSFWYNPVMSALVVTLVGLLVSYFTKNKMHIANPNLQKNDEEMNLPGLPSTTRKSILKGYSNHRIQGTKIQISGFTILGQSSDVYVYGANSAWMSLSIFLASLIGYFAFLPVLTELKSPNVLEYFELRFSRRIKTMATYVTILQGFVYSAILAYIPSIAVSQGTYLVKQSSYSYKFAATGINPRIITMVLCTICVCCTVIGNFKAGICMDALQTLGITLVLVTVVFIGVTSLEGIHVVLEKAIHGNRFDFNFSFDLTQRDGFWQMMLGSTTLWLFTVSFQPGSVRKYTTLSTHADMKNVFNGIIMYAKYENCDPISAGEIAGMDEMLPFFVMDVSKDVRGLSSVFAAIIFSAALSTLISMFNTQAVTIYGEIVAALLPTRFLKKGFIVKLLVIFSGLMCLVLTLYLEHMGGLFAFCYASMGLAFGLYVGLYTLGIVFPSANSKGALFGALSAIFVIGPIVVLNRSYGRRGMDQSFAQPVSVDGCANNTRTTIRVVSVVVLVQLSHELFNGNCGRPSDNLCIGLYFGLCKKRQSADDYLLGNRSMKLVPIGLSMIASQISGVTLLAYPSEIYTFGANALWMCLAVAIACAITCYVYLPVIAKLKTPSIFQYVELRFGRRIKIITSGIYTLQVMFYNAIVIHLSAISFSQASGINSHVIEIIVCVTCILYTTVGGFKTVIWTDVVQLAGMVVAVFMVFILSVISAGGINRIYEKALEGHRLDFNFSADMTKKDGFWQILTGNIVIWIYNITFQAGVVQKYISLSSISNSKRAALMLGTGAIAFHLIGILMGIALYAKYSNCDPLTSGQITRADQIVSFFVTQHDENVPGLAGIFTAGIMCSGLSTLSATLNTLAATIYSDFISPFFPSTSLRSKEGCVLKLIVILTGLICTTLILFIERMSGILPFFMSLLGLVSGIFVGVFSLGMVFPLANAKGAFWAMAVSFLTVGSITIGNQWYTLQGGIESFAKPVSIDNCSIPINVTATSGHLLQPPFILFRLSVWYISVISLVLVIAIGLLVSWVTKRDGDVVDPELLSPLLIKKDTKIERMQKYLPGQPYCDTTYNFDTPTLI</sequence>
<feature type="transmembrane region" description="Helical" evidence="11">
    <location>
        <begin position="46"/>
        <end position="65"/>
    </location>
</feature>
<dbReference type="PANTHER" id="PTHR42985:SF21">
    <property type="entry name" value="SODIUM-DEPENDENT MULTIVITAMIN TRANSPORTER-LIKE PROTEIN"/>
    <property type="match status" value="1"/>
</dbReference>
<feature type="transmembrane region" description="Helical" evidence="11">
    <location>
        <begin position="1326"/>
        <end position="1351"/>
    </location>
</feature>
<evidence type="ECO:0000313" key="12">
    <source>
        <dbReference type="EMBL" id="KAB0795866.1"/>
    </source>
</evidence>
<feature type="transmembrane region" description="Helical" evidence="11">
    <location>
        <begin position="632"/>
        <end position="656"/>
    </location>
</feature>
<keyword evidence="8" id="KW-0406">Ion transport</keyword>
<keyword evidence="5 11" id="KW-0812">Transmembrane</keyword>
<comment type="similarity">
    <text evidence="2">Belongs to the sodium:solute symporter (SSF) (TC 2.A.21) family.</text>
</comment>
<evidence type="ECO:0000256" key="6">
    <source>
        <dbReference type="ARBA" id="ARBA00022989"/>
    </source>
</evidence>
<feature type="transmembrane region" description="Helical" evidence="11">
    <location>
        <begin position="498"/>
        <end position="519"/>
    </location>
</feature>
<evidence type="ECO:0000256" key="8">
    <source>
        <dbReference type="ARBA" id="ARBA00023065"/>
    </source>
</evidence>
<protein>
    <recommendedName>
        <fullName evidence="14">Sodium-dependent multivitamin transporter</fullName>
    </recommendedName>
</protein>
<dbReference type="InterPro" id="IPR001734">
    <property type="entry name" value="Na/solute_symporter"/>
</dbReference>
<dbReference type="GO" id="GO:0015293">
    <property type="term" value="F:symporter activity"/>
    <property type="evidence" value="ECO:0007669"/>
    <property type="project" value="TreeGrafter"/>
</dbReference>
<feature type="transmembrane region" description="Helical" evidence="11">
    <location>
        <begin position="1072"/>
        <end position="1095"/>
    </location>
</feature>
<dbReference type="GO" id="GO:0006814">
    <property type="term" value="P:sodium ion transport"/>
    <property type="evidence" value="ECO:0007669"/>
    <property type="project" value="UniProtKB-KW"/>
</dbReference>
<dbReference type="InterPro" id="IPR038377">
    <property type="entry name" value="Na/Glc_symporter_sf"/>
</dbReference>
<feature type="transmembrane region" description="Helical" evidence="11">
    <location>
        <begin position="151"/>
        <end position="170"/>
    </location>
</feature>
<feature type="transmembrane region" description="Helical" evidence="11">
    <location>
        <begin position="182"/>
        <end position="210"/>
    </location>
</feature>
<feature type="transmembrane region" description="Helical" evidence="11">
    <location>
        <begin position="118"/>
        <end position="139"/>
    </location>
</feature>
<feature type="transmembrane region" description="Helical" evidence="11">
    <location>
        <begin position="77"/>
        <end position="98"/>
    </location>
</feature>
<feature type="transmembrane region" description="Helical" evidence="11">
    <location>
        <begin position="940"/>
        <end position="957"/>
    </location>
</feature>
<evidence type="ECO:0000256" key="5">
    <source>
        <dbReference type="ARBA" id="ARBA00022692"/>
    </source>
</evidence>
<dbReference type="Pfam" id="PF00474">
    <property type="entry name" value="SSF"/>
    <property type="match status" value="3"/>
</dbReference>
<dbReference type="NCBIfam" id="TIGR00813">
    <property type="entry name" value="sss"/>
    <property type="match status" value="2"/>
</dbReference>
<evidence type="ECO:0000256" key="10">
    <source>
        <dbReference type="ARBA" id="ARBA00023201"/>
    </source>
</evidence>
<dbReference type="PROSITE" id="PS50283">
    <property type="entry name" value="NA_SOLUT_SYMP_3"/>
    <property type="match status" value="3"/>
</dbReference>